<evidence type="ECO:0000313" key="11">
    <source>
        <dbReference type="EMBL" id="TQL78690.1"/>
    </source>
</evidence>
<evidence type="ECO:0000256" key="7">
    <source>
        <dbReference type="ARBA" id="ARBA00023177"/>
    </source>
</evidence>
<evidence type="ECO:0000256" key="1">
    <source>
        <dbReference type="ARBA" id="ARBA00004141"/>
    </source>
</evidence>
<keyword evidence="6 9" id="KW-0472">Membrane</keyword>
<comment type="similarity">
    <text evidence="2 9">Belongs to the ammonia transporter channel (TC 1.A.11.2) family.</text>
</comment>
<dbReference type="EMBL" id="VFOW01000001">
    <property type="protein sequence ID" value="TQL78690.1"/>
    <property type="molecule type" value="Genomic_DNA"/>
</dbReference>
<dbReference type="InterPro" id="IPR024041">
    <property type="entry name" value="NH4_transpt_AmtB-like_dom"/>
</dbReference>
<dbReference type="SUPFAM" id="SSF111352">
    <property type="entry name" value="Ammonium transporter"/>
    <property type="match status" value="1"/>
</dbReference>
<evidence type="ECO:0000256" key="9">
    <source>
        <dbReference type="RuleBase" id="RU362002"/>
    </source>
</evidence>
<keyword evidence="4 9" id="KW-0812">Transmembrane</keyword>
<evidence type="ECO:0000256" key="2">
    <source>
        <dbReference type="ARBA" id="ARBA00005887"/>
    </source>
</evidence>
<dbReference type="InterPro" id="IPR002229">
    <property type="entry name" value="RhesusRHD"/>
</dbReference>
<protein>
    <recommendedName>
        <fullName evidence="8 9">Ammonium transporter</fullName>
    </recommendedName>
</protein>
<dbReference type="Gene3D" id="1.10.3430.10">
    <property type="entry name" value="Ammonium transporter AmtB like domains"/>
    <property type="match status" value="1"/>
</dbReference>
<evidence type="ECO:0000256" key="6">
    <source>
        <dbReference type="ARBA" id="ARBA00023136"/>
    </source>
</evidence>
<dbReference type="GO" id="GO:0008519">
    <property type="term" value="F:ammonium channel activity"/>
    <property type="evidence" value="ECO:0007669"/>
    <property type="project" value="InterPro"/>
</dbReference>
<dbReference type="InParanoid" id="A0A543B1S8"/>
<dbReference type="InterPro" id="IPR018047">
    <property type="entry name" value="Ammonium_transpt_CS"/>
</dbReference>
<dbReference type="Proteomes" id="UP000317043">
    <property type="component" value="Unassembled WGS sequence"/>
</dbReference>
<feature type="transmembrane region" description="Helical" evidence="9">
    <location>
        <begin position="197"/>
        <end position="214"/>
    </location>
</feature>
<evidence type="ECO:0000256" key="5">
    <source>
        <dbReference type="ARBA" id="ARBA00022989"/>
    </source>
</evidence>
<dbReference type="InterPro" id="IPR001905">
    <property type="entry name" value="Ammonium_transpt"/>
</dbReference>
<feature type="transmembrane region" description="Helical" evidence="9">
    <location>
        <begin position="256"/>
        <end position="274"/>
    </location>
</feature>
<comment type="subcellular location">
    <subcellularLocation>
        <location evidence="9">Cell membrane</location>
        <topology evidence="9">Multi-pass membrane protein</topology>
    </subcellularLocation>
    <subcellularLocation>
        <location evidence="1">Membrane</location>
        <topology evidence="1">Multi-pass membrane protein</topology>
    </subcellularLocation>
</comment>
<comment type="caution">
    <text evidence="11">The sequence shown here is derived from an EMBL/GenBank/DDBJ whole genome shotgun (WGS) entry which is preliminary data.</text>
</comment>
<dbReference type="GO" id="GO:0005886">
    <property type="term" value="C:plasma membrane"/>
    <property type="evidence" value="ECO:0007669"/>
    <property type="project" value="UniProtKB-SubCell"/>
</dbReference>
<proteinExistence type="inferred from homology"/>
<gene>
    <name evidence="11" type="ORF">FB566_4281</name>
</gene>
<dbReference type="FunCoup" id="A0A543B1S8">
    <property type="interactions" value="65"/>
</dbReference>
<feature type="transmembrane region" description="Helical" evidence="9">
    <location>
        <begin position="352"/>
        <end position="375"/>
    </location>
</feature>
<reference evidence="11 12" key="1">
    <citation type="submission" date="2019-06" db="EMBL/GenBank/DDBJ databases">
        <title>Sequencing the genomes of 1000 actinobacteria strains.</title>
        <authorList>
            <person name="Klenk H.-P."/>
        </authorList>
    </citation>
    <scope>NUCLEOTIDE SEQUENCE [LARGE SCALE GENOMIC DNA]</scope>
    <source>
        <strain evidence="11 12">DSM 45928</strain>
    </source>
</reference>
<sequence length="423" mass="43007">MSVNTGNTAWVLASAAMVLLMTPGLALFYGGMTRAKSVINMMMKSLAALAIVSVLWVLIGYSLAFTEGNPLIGGLSEFGLRGLTSTVGDGGLPDIAFAGFQLMFAGITVALISGAVADRMKFTAWIVFTVGWAAVVYFPVAHWVWGGGFIGADWGALDFAGGTAVHANAGAAALALAIVIGRRIGWPRPAAFVPHNVPLVLLGTGLLWFGWFGFNAGSALAANGTAGLALVNTQVAAAAGILAWLAIERLRGRRPCVLAACSGAVTGLVAITPACAFVEPVGAMAIGVVAGAVCPLAVALKERLGYDDSLDVVGIHLVAGAIGSILIGLLAVPELAGRAGLLYGGGIGLTGIQAGAVAVVVAYSFGIAMIIGMVVKYTIGIRVAPEVELAGIDVTEHAENAYDLPMNGGLLDEPAREDPVAVR</sequence>
<keyword evidence="3 9" id="KW-0813">Transport</keyword>
<accession>A0A543B1S8</accession>
<dbReference type="PROSITE" id="PS01219">
    <property type="entry name" value="AMMONIUM_TRANSP"/>
    <property type="match status" value="1"/>
</dbReference>
<dbReference type="OrthoDB" id="9814202at2"/>
<feature type="transmembrane region" description="Helical" evidence="9">
    <location>
        <begin position="165"/>
        <end position="185"/>
    </location>
</feature>
<dbReference type="Pfam" id="PF00909">
    <property type="entry name" value="Ammonium_transp"/>
    <property type="match status" value="1"/>
</dbReference>
<evidence type="ECO:0000256" key="8">
    <source>
        <dbReference type="ARBA" id="ARBA00050025"/>
    </source>
</evidence>
<evidence type="ECO:0000256" key="3">
    <source>
        <dbReference type="ARBA" id="ARBA00022448"/>
    </source>
</evidence>
<dbReference type="PANTHER" id="PTHR43029:SF10">
    <property type="entry name" value="AMMONIUM TRANSPORTER MEP2"/>
    <property type="match status" value="1"/>
</dbReference>
<organism evidence="11 12">
    <name type="scientific">Stackebrandtia endophytica</name>
    <dbReference type="NCBI Taxonomy" id="1496996"/>
    <lineage>
        <taxon>Bacteria</taxon>
        <taxon>Bacillati</taxon>
        <taxon>Actinomycetota</taxon>
        <taxon>Actinomycetes</taxon>
        <taxon>Glycomycetales</taxon>
        <taxon>Glycomycetaceae</taxon>
        <taxon>Stackebrandtia</taxon>
    </lineage>
</organism>
<feature type="transmembrane region" description="Helical" evidence="9">
    <location>
        <begin position="95"/>
        <end position="117"/>
    </location>
</feature>
<keyword evidence="5 9" id="KW-1133">Transmembrane helix</keyword>
<dbReference type="PANTHER" id="PTHR43029">
    <property type="entry name" value="AMMONIUM TRANSPORTER MEP2"/>
    <property type="match status" value="1"/>
</dbReference>
<keyword evidence="7 9" id="KW-0924">Ammonia transport</keyword>
<feature type="transmembrane region" description="Helical" evidence="9">
    <location>
        <begin position="280"/>
        <end position="300"/>
    </location>
</feature>
<feature type="transmembrane region" description="Helical" evidence="9">
    <location>
        <begin position="226"/>
        <end position="247"/>
    </location>
</feature>
<keyword evidence="12" id="KW-1185">Reference proteome</keyword>
<evidence type="ECO:0000259" key="10">
    <source>
        <dbReference type="Pfam" id="PF00909"/>
    </source>
</evidence>
<dbReference type="InterPro" id="IPR029020">
    <property type="entry name" value="Ammonium/urea_transptr"/>
</dbReference>
<feature type="transmembrane region" description="Helical" evidence="9">
    <location>
        <begin position="12"/>
        <end position="33"/>
    </location>
</feature>
<feature type="transmembrane region" description="Helical" evidence="9">
    <location>
        <begin position="124"/>
        <end position="145"/>
    </location>
</feature>
<evidence type="ECO:0000313" key="12">
    <source>
        <dbReference type="Proteomes" id="UP000317043"/>
    </source>
</evidence>
<dbReference type="RefSeq" id="WP_142043411.1">
    <property type="nucleotide sequence ID" value="NZ_JBHTGS010000003.1"/>
</dbReference>
<feature type="domain" description="Ammonium transporter AmtB-like" evidence="10">
    <location>
        <begin position="9"/>
        <end position="402"/>
    </location>
</feature>
<dbReference type="NCBIfam" id="TIGR00836">
    <property type="entry name" value="amt"/>
    <property type="match status" value="1"/>
</dbReference>
<feature type="transmembrane region" description="Helical" evidence="9">
    <location>
        <begin position="312"/>
        <end position="332"/>
    </location>
</feature>
<evidence type="ECO:0000256" key="4">
    <source>
        <dbReference type="ARBA" id="ARBA00022692"/>
    </source>
</evidence>
<dbReference type="PRINTS" id="PR00342">
    <property type="entry name" value="RHESUSRHD"/>
</dbReference>
<name>A0A543B1S8_9ACTN</name>
<dbReference type="AlphaFoldDB" id="A0A543B1S8"/>
<feature type="transmembrane region" description="Helical" evidence="9">
    <location>
        <begin position="45"/>
        <end position="65"/>
    </location>
</feature>